<dbReference type="InterPro" id="IPR001965">
    <property type="entry name" value="Znf_PHD"/>
</dbReference>
<gene>
    <name evidence="7" type="ORF">PHYEVI_LOCUS5937</name>
</gene>
<proteinExistence type="predicted"/>
<feature type="compositionally biased region" description="Basic and acidic residues" evidence="5">
    <location>
        <begin position="1684"/>
        <end position="1704"/>
    </location>
</feature>
<dbReference type="GO" id="GO:0006355">
    <property type="term" value="P:regulation of DNA-templated transcription"/>
    <property type="evidence" value="ECO:0007669"/>
    <property type="project" value="InterPro"/>
</dbReference>
<dbReference type="GO" id="GO:0008270">
    <property type="term" value="F:zinc ion binding"/>
    <property type="evidence" value="ECO:0007669"/>
    <property type="project" value="UniProtKB-KW"/>
</dbReference>
<dbReference type="PANTHER" id="PTHR14296:SF16">
    <property type="entry name" value="REMODELING AND SPACING FACTOR 1"/>
    <property type="match status" value="1"/>
</dbReference>
<feature type="compositionally biased region" description="Acidic residues" evidence="5">
    <location>
        <begin position="1307"/>
        <end position="1320"/>
    </location>
</feature>
<evidence type="ECO:0000256" key="1">
    <source>
        <dbReference type="ARBA" id="ARBA00022723"/>
    </source>
</evidence>
<feature type="region of interest" description="Disordered" evidence="5">
    <location>
        <begin position="192"/>
        <end position="302"/>
    </location>
</feature>
<feature type="region of interest" description="Disordered" evidence="5">
    <location>
        <begin position="1376"/>
        <end position="1777"/>
    </location>
</feature>
<dbReference type="InterPro" id="IPR028938">
    <property type="entry name" value="Rsf1-like"/>
</dbReference>
<feature type="region of interest" description="Disordered" evidence="5">
    <location>
        <begin position="1964"/>
        <end position="2143"/>
    </location>
</feature>
<dbReference type="InterPro" id="IPR019786">
    <property type="entry name" value="Zinc_finger_PHD-type_CS"/>
</dbReference>
<feature type="compositionally biased region" description="Basic and acidic residues" evidence="5">
    <location>
        <begin position="586"/>
        <end position="619"/>
    </location>
</feature>
<evidence type="ECO:0000256" key="3">
    <source>
        <dbReference type="ARBA" id="ARBA00022833"/>
    </source>
</evidence>
<feature type="compositionally biased region" description="Acidic residues" evidence="5">
    <location>
        <begin position="1477"/>
        <end position="1494"/>
    </location>
</feature>
<dbReference type="EMBL" id="OU900095">
    <property type="protein sequence ID" value="CAG9859563.1"/>
    <property type="molecule type" value="Genomic_DNA"/>
</dbReference>
<feature type="compositionally biased region" description="Basic and acidic residues" evidence="5">
    <location>
        <begin position="1829"/>
        <end position="1838"/>
    </location>
</feature>
<feature type="region of interest" description="Disordered" evidence="5">
    <location>
        <begin position="444"/>
        <end position="463"/>
    </location>
</feature>
<evidence type="ECO:0000313" key="7">
    <source>
        <dbReference type="EMBL" id="CAG9859563.1"/>
    </source>
</evidence>
<evidence type="ECO:0000256" key="2">
    <source>
        <dbReference type="ARBA" id="ARBA00022771"/>
    </source>
</evidence>
<protein>
    <recommendedName>
        <fullName evidence="6">PHD-type domain-containing protein</fullName>
    </recommendedName>
</protein>
<feature type="compositionally biased region" description="Basic and acidic residues" evidence="5">
    <location>
        <begin position="1715"/>
        <end position="1739"/>
    </location>
</feature>
<dbReference type="PANTHER" id="PTHR14296">
    <property type="entry name" value="REMODELING AND SPACING FACTOR 1"/>
    <property type="match status" value="1"/>
</dbReference>
<keyword evidence="2 4" id="KW-0863">Zinc-finger</keyword>
<feature type="compositionally biased region" description="Basic residues" evidence="5">
    <location>
        <begin position="737"/>
        <end position="747"/>
    </location>
</feature>
<feature type="compositionally biased region" description="Basic and acidic residues" evidence="5">
    <location>
        <begin position="267"/>
        <end position="302"/>
    </location>
</feature>
<feature type="compositionally biased region" description="Basic and acidic residues" evidence="5">
    <location>
        <begin position="499"/>
        <end position="537"/>
    </location>
</feature>
<feature type="compositionally biased region" description="Basic and acidic residues" evidence="5">
    <location>
        <begin position="1095"/>
        <end position="1107"/>
    </location>
</feature>
<feature type="region of interest" description="Disordered" evidence="5">
    <location>
        <begin position="499"/>
        <end position="1022"/>
    </location>
</feature>
<feature type="compositionally biased region" description="Basic and acidic residues" evidence="5">
    <location>
        <begin position="248"/>
        <end position="260"/>
    </location>
</feature>
<feature type="compositionally biased region" description="Basic and acidic residues" evidence="5">
    <location>
        <begin position="359"/>
        <end position="370"/>
    </location>
</feature>
<feature type="compositionally biased region" description="Basic and acidic residues" evidence="5">
    <location>
        <begin position="708"/>
        <end position="726"/>
    </location>
</feature>
<dbReference type="Proteomes" id="UP001153712">
    <property type="component" value="Chromosome 2"/>
</dbReference>
<dbReference type="SMART" id="SM00249">
    <property type="entry name" value="PHD"/>
    <property type="match status" value="1"/>
</dbReference>
<evidence type="ECO:0000313" key="8">
    <source>
        <dbReference type="Proteomes" id="UP001153712"/>
    </source>
</evidence>
<feature type="compositionally biased region" description="Basic residues" evidence="5">
    <location>
        <begin position="1839"/>
        <end position="1848"/>
    </location>
</feature>
<keyword evidence="1" id="KW-0479">Metal-binding</keyword>
<evidence type="ECO:0000259" key="6">
    <source>
        <dbReference type="PROSITE" id="PS50016"/>
    </source>
</evidence>
<feature type="compositionally biased region" description="Pro residues" evidence="5">
    <location>
        <begin position="1937"/>
        <end position="1950"/>
    </location>
</feature>
<feature type="region of interest" description="Disordered" evidence="5">
    <location>
        <begin position="1279"/>
        <end position="1324"/>
    </location>
</feature>
<feature type="compositionally biased region" description="Basic and acidic residues" evidence="5">
    <location>
        <begin position="643"/>
        <end position="675"/>
    </location>
</feature>
<feature type="compositionally biased region" description="Basic residues" evidence="5">
    <location>
        <begin position="1499"/>
        <end position="1514"/>
    </location>
</feature>
<feature type="compositionally biased region" description="Low complexity" evidence="5">
    <location>
        <begin position="2080"/>
        <end position="2099"/>
    </location>
</feature>
<keyword evidence="8" id="KW-1185">Reference proteome</keyword>
<feature type="region of interest" description="Disordered" evidence="5">
    <location>
        <begin position="1922"/>
        <end position="1950"/>
    </location>
</feature>
<feature type="region of interest" description="Disordered" evidence="5">
    <location>
        <begin position="1035"/>
        <end position="1187"/>
    </location>
</feature>
<feature type="compositionally biased region" description="Basic and acidic residues" evidence="5">
    <location>
        <begin position="387"/>
        <end position="421"/>
    </location>
</feature>
<feature type="compositionally biased region" description="Basic and acidic residues" evidence="5">
    <location>
        <begin position="928"/>
        <end position="944"/>
    </location>
</feature>
<feature type="compositionally biased region" description="Acidic residues" evidence="5">
    <location>
        <begin position="1394"/>
        <end position="1413"/>
    </location>
</feature>
<feature type="compositionally biased region" description="Basic residues" evidence="5">
    <location>
        <begin position="1552"/>
        <end position="1567"/>
    </location>
</feature>
<evidence type="ECO:0000256" key="4">
    <source>
        <dbReference type="PROSITE-ProRule" id="PRU00146"/>
    </source>
</evidence>
<feature type="compositionally biased region" description="Polar residues" evidence="5">
    <location>
        <begin position="872"/>
        <end position="884"/>
    </location>
</feature>
<feature type="region of interest" description="Disordered" evidence="5">
    <location>
        <begin position="1351"/>
        <end position="1370"/>
    </location>
</feature>
<feature type="compositionally biased region" description="Acidic residues" evidence="5">
    <location>
        <begin position="1634"/>
        <end position="1666"/>
    </location>
</feature>
<feature type="region of interest" description="Disordered" evidence="5">
    <location>
        <begin position="1807"/>
        <end position="1866"/>
    </location>
</feature>
<feature type="compositionally biased region" description="Basic and acidic residues" evidence="5">
    <location>
        <begin position="2100"/>
        <end position="2116"/>
    </location>
</feature>
<feature type="compositionally biased region" description="Basic and acidic residues" evidence="5">
    <location>
        <begin position="904"/>
        <end position="919"/>
    </location>
</feature>
<feature type="compositionally biased region" description="Acidic residues" evidence="5">
    <location>
        <begin position="1173"/>
        <end position="1186"/>
    </location>
</feature>
<name>A0A9N9TJX7_PHYSR</name>
<feature type="compositionally biased region" description="Acidic residues" evidence="5">
    <location>
        <begin position="218"/>
        <end position="228"/>
    </location>
</feature>
<feature type="compositionally biased region" description="Polar residues" evidence="5">
    <location>
        <begin position="693"/>
        <end position="705"/>
    </location>
</feature>
<organism evidence="7 8">
    <name type="scientific">Phyllotreta striolata</name>
    <name type="common">Striped flea beetle</name>
    <name type="synonym">Crioceris striolata</name>
    <dbReference type="NCBI Taxonomy" id="444603"/>
    <lineage>
        <taxon>Eukaryota</taxon>
        <taxon>Metazoa</taxon>
        <taxon>Ecdysozoa</taxon>
        <taxon>Arthropoda</taxon>
        <taxon>Hexapoda</taxon>
        <taxon>Insecta</taxon>
        <taxon>Pterygota</taxon>
        <taxon>Neoptera</taxon>
        <taxon>Endopterygota</taxon>
        <taxon>Coleoptera</taxon>
        <taxon>Polyphaga</taxon>
        <taxon>Cucujiformia</taxon>
        <taxon>Chrysomeloidea</taxon>
        <taxon>Chrysomelidae</taxon>
        <taxon>Galerucinae</taxon>
        <taxon>Alticini</taxon>
        <taxon>Phyllotreta</taxon>
    </lineage>
</organism>
<feature type="compositionally biased region" description="Basic and acidic residues" evidence="5">
    <location>
        <begin position="1376"/>
        <end position="1393"/>
    </location>
</feature>
<dbReference type="OrthoDB" id="10055895at2759"/>
<dbReference type="PROSITE" id="PS50016">
    <property type="entry name" value="ZF_PHD_2"/>
    <property type="match status" value="1"/>
</dbReference>
<dbReference type="InterPro" id="IPR019787">
    <property type="entry name" value="Znf_PHD-finger"/>
</dbReference>
<feature type="domain" description="PHD-type" evidence="6">
    <location>
        <begin position="1185"/>
        <end position="1235"/>
    </location>
</feature>
<feature type="compositionally biased region" description="Acidic residues" evidence="5">
    <location>
        <begin position="1115"/>
        <end position="1135"/>
    </location>
</feature>
<feature type="compositionally biased region" description="Basic residues" evidence="5">
    <location>
        <begin position="962"/>
        <end position="973"/>
    </location>
</feature>
<feature type="compositionally biased region" description="Basic and acidic residues" evidence="5">
    <location>
        <begin position="797"/>
        <end position="822"/>
    </location>
</feature>
<feature type="compositionally biased region" description="Basic residues" evidence="5">
    <location>
        <begin position="1443"/>
        <end position="1452"/>
    </location>
</feature>
<feature type="region of interest" description="Disordered" evidence="5">
    <location>
        <begin position="346"/>
        <end position="429"/>
    </location>
</feature>
<feature type="compositionally biased region" description="Low complexity" evidence="5">
    <location>
        <begin position="2057"/>
        <end position="2072"/>
    </location>
</feature>
<dbReference type="PROSITE" id="PS01359">
    <property type="entry name" value="ZF_PHD_1"/>
    <property type="match status" value="1"/>
</dbReference>
<reference evidence="7" key="1">
    <citation type="submission" date="2022-01" db="EMBL/GenBank/DDBJ databases">
        <authorList>
            <person name="King R."/>
        </authorList>
    </citation>
    <scope>NUCLEOTIDE SEQUENCE</scope>
</reference>
<dbReference type="CDD" id="cd15543">
    <property type="entry name" value="PHD_RSF1"/>
    <property type="match status" value="1"/>
</dbReference>
<feature type="compositionally biased region" description="Polar residues" evidence="5">
    <location>
        <begin position="192"/>
        <end position="209"/>
    </location>
</feature>
<feature type="compositionally biased region" description="Pro residues" evidence="5">
    <location>
        <begin position="1978"/>
        <end position="1988"/>
    </location>
</feature>
<feature type="compositionally biased region" description="Polar residues" evidence="5">
    <location>
        <begin position="575"/>
        <end position="585"/>
    </location>
</feature>
<keyword evidence="3" id="KW-0862">Zinc</keyword>
<accession>A0A9N9TJX7</accession>
<evidence type="ECO:0000256" key="5">
    <source>
        <dbReference type="SAM" id="MobiDB-lite"/>
    </source>
</evidence>
<feature type="compositionally biased region" description="Basic and acidic residues" evidence="5">
    <location>
        <begin position="1290"/>
        <end position="1301"/>
    </location>
</feature>
<sequence>MASDIDASCENDPNFAVICAFLEKFGEQCDLPSVDFLDLQEMLENSDEVHPRLLNLILKLLRRVKKAVKPDKWEKHLSLVCHRFNTQDAWELERFGYKKSKLTTKVRVLKELLEMQFDYNTKFKNEVNKISANDLRSQPLGRDKTGHNYWFQSDENYQIRVYKEDTDEETWSLIAKDRGSLVNLINNLNDGDSKISSDSAVNEDSNSLSEKPVIDTGQNDDEEEEEDEIKTISKGNLEEEETCQDAVLEEKQKPEDDSSIKHLAKKIKLDESDKAPIKSEETGKKRSSSDKDQLNDSGKVLKVELTPIVSKEIEEEKLIVTGEGSGADNESYPIVEDEIEEDVMYFYGEGNGVDCQTGNEDKSEKVDEKTNTQNDSISSNLDVSKSNADDAKQVPDKSIDIESNSKSDNNSNKEETTEPAKKSAFFFGSPVKNSIPPSLTLGFGQNYKSNESTEEANSAKEEVDNIEKEKLIIPQNEPVVKQSIEQPKEEEPIQCPVEKEPVPCPVEKEPVPCPVEKEPVQSPVEKEPVQSPVEKEPVPCPDQNEPIQSSVEKEPIQSPVEKEPIQCASEEESKQTPVENQSSECITKEEPIQSSVEKEPVRLSIEKEPVQQSVEKEPIESTNEGEQPVVEEICIKKSAYVCGKEESDANSKETEKSTDKNEEPEVKPSLEESDNKNIIPDKPAAPTEATEIPENTSESTKTSDVTTEDIKPREVEVTDKPEEKPSDVPPPTELKKSLRSVRSKKANAAKNKPDKPEDPLQQEDVTTEVVYVKGRRNRMKKTVDESPSNITINKKPKLLEENTPEKEDTAKVIEEPEPKSKSGESSPASVADSVITMPESCDSLGDPPPEKDPLAESEPDEDAASASAKPINLQSFSLDFNESSTPPPMPVIPPAARTLRKRGRDASPEEVKEIEGQDGKRRKIKGKRQIDLELRKSIEQKKEQQISSSDEVVDASDGDAKSKKKKPMSKNKKAVSNVKGSDDDSTSTPTATPVKPKKVINRNPENKNKRLLAGLDISPSELYLTGVRQSRRLAQLKIKEQIEVPKKSKSKDDKDKEKKKKTDKDSSKKSDKKIDDDSSEQEYESKSRKKRKNKYKDPSKIFDEHRPWRSSSGSSDDDKDDVEEEEEAIEEEEPALEFKSDHEFSPESDIGSDGEDYQPPKRARTAKKKSYEESGEDEEDGDDEDFPCQKCGKSDHPEMVLLCDKCDNGWHCSCLRPPLLSIPEGDWFCPPCQHIQLVENLHAKLVEYDKKLVKKDLEDRRKERLAYVGISLNNVLPSREKEHRKKRRRQSDDSESSHVEENSSETGESEESDEESDSDEPIYQLRQRRQAKSYKFNEYDELIKSAIQEDLEERDQESIPMKKTRGKDIATIVRAEELDRIEREKQEKMKDGQPDEEENPEEIPEEPSEEPVEEAVTKTEEEVVEEEPKQEEEVPEAKPAVTKGRRRKKKTNFKTLEFSSEEDDEKDEDFKGTSSSSEEEEDDIDEESEDSEDYDIGRKSKSSKPTRRSTRSRVARWDSDFINDDDDDVPKKKKKTRYFSESESSESERGWGKKKKKKANVVRKKKQNILDELSDLERGIKKRPKIKYGGLSSSEEEIGRRRRTRGKKTTYIDTLGSDSDDERKRRDKLGIVSDDYDDEDFVANEDEEEEEKESEEIEENDDNDDKEAERKTFVPKIYIKKPLNAKDGEKSKETDVTKENRDNNEQDESATTNGEEGKNGKSEKNKMIEKLKETLERSKAAKVNAIRQNDGSKDVDVNNDNLTEMENEKKKRKVAVGEGHIEDVQGKRVMNIVHEPIISNVTNMIRNDDSNDELSEPPMGVALPLFEELSQKDSDDPAKKKRGRGRTKKTLEETLANLGSKKSTSTEAECNIEIAAPPQPFAQSAPAPSVITRMLQSKPGPGSTANYPVGTIRPKQFATMLDEEDDEAKSKAGLVVGPPPPPASYPPPGGPIGLPYRPMYRNLNHYSPGMLPPHQIRGPPPTVPPGMHPPHGYQPHRFVDPSPSGGGTINLSDANAADQPPPSVSPGKSEPHNYSRTAAPANRFEPRALLAINSDRPAGAARAAYPAPRTGAAPPPPPAGFYGPYHGPPYEEAPPAAAAYDERFDGAAEAAERAPIGEEEETGGEFGGLVSYFSSQRNEDLES</sequence>
<dbReference type="GO" id="GO:0031213">
    <property type="term" value="C:RSF complex"/>
    <property type="evidence" value="ECO:0007669"/>
    <property type="project" value="InterPro"/>
</dbReference>
<dbReference type="Gene3D" id="2.30.30.1150">
    <property type="match status" value="1"/>
</dbReference>
<dbReference type="SUPFAM" id="SSF57903">
    <property type="entry name" value="FYVE/PHD zinc finger"/>
    <property type="match status" value="1"/>
</dbReference>
<dbReference type="Pfam" id="PF00628">
    <property type="entry name" value="PHD"/>
    <property type="match status" value="1"/>
</dbReference>
<feature type="compositionally biased region" description="Basic and acidic residues" evidence="5">
    <location>
        <begin position="551"/>
        <end position="564"/>
    </location>
</feature>
<feature type="compositionally biased region" description="Polar residues" evidence="5">
    <location>
        <begin position="371"/>
        <end position="386"/>
    </location>
</feature>
<feature type="compositionally biased region" description="Basic and acidic residues" evidence="5">
    <location>
        <begin position="1136"/>
        <end position="1145"/>
    </location>
</feature>
<dbReference type="InterPro" id="IPR011011">
    <property type="entry name" value="Znf_FYVE_PHD"/>
</dbReference>
<feature type="compositionally biased region" description="Basic and acidic residues" evidence="5">
    <location>
        <begin position="1037"/>
        <end position="1076"/>
    </location>
</feature>